<dbReference type="HOGENOM" id="CLU_496106_0_0_1"/>
<feature type="region of interest" description="Disordered" evidence="1">
    <location>
        <begin position="530"/>
        <end position="549"/>
    </location>
</feature>
<dbReference type="GeneID" id="25978370"/>
<keyword evidence="3" id="KW-1185">Reference proteome</keyword>
<dbReference type="EMBL" id="GL629787">
    <property type="protein sequence ID" value="EFX02016.1"/>
    <property type="molecule type" value="Genomic_DNA"/>
</dbReference>
<evidence type="ECO:0000313" key="3">
    <source>
        <dbReference type="Proteomes" id="UP000007796"/>
    </source>
</evidence>
<sequence length="549" mass="60716">MSELQTIVSIWQLIAEVTENVEGLKKLDSASRSLARRVSNEVTMYGQFFCKLTLVSNSSSSDECLWKNIEARLGDKTARLLASNFQSMQKTLSKLKNDITSTNLETAVLNKLGPSVADTRKGTGTSRTTIQKRLDKLSTINKNFASYMANPWIPLPHLLGAEQRKTKPTPKPNVRTPETSIAASNPSAEGAEGDMHGCPPTQDQTSVSEMIDTRELKTHRRPGTSETENRSFLQLLDDIKSKVPLTSLQDLIRPGRRKLTRGRRLDLAFRFCAFVLRLSTTPWADDFREWVNWDINFGHLDGEAHCGQHPGRDFYSLQVSVDKSTDSMSSKKTQSQQPMLTKIGISLIELAFGQSLGEIRQSTPGLLVEKDLQENFQAVDKHLLDILTAKQLLSSRRIRDEIGVGFEDAVGACVYRQFQEFRSLAIKELNMAQESFLEDAKYAILAPLYREIIKYSQHECDGNHFDTLGPGDITGNPEIRTIAVAVASIAMTAAVVLLLEAYGFVQRFGLVLPGQLGGEANAAANAAASGANSLAPRPLRRSPRNHTPA</sequence>
<organism evidence="3">
    <name type="scientific">Grosmannia clavigera (strain kw1407 / UAMH 11150)</name>
    <name type="common">Blue stain fungus</name>
    <name type="synonym">Graphiocladiella clavigera</name>
    <dbReference type="NCBI Taxonomy" id="655863"/>
    <lineage>
        <taxon>Eukaryota</taxon>
        <taxon>Fungi</taxon>
        <taxon>Dikarya</taxon>
        <taxon>Ascomycota</taxon>
        <taxon>Pezizomycotina</taxon>
        <taxon>Sordariomycetes</taxon>
        <taxon>Sordariomycetidae</taxon>
        <taxon>Ophiostomatales</taxon>
        <taxon>Ophiostomataceae</taxon>
        <taxon>Leptographium</taxon>
    </lineage>
</organism>
<feature type="region of interest" description="Disordered" evidence="1">
    <location>
        <begin position="163"/>
        <end position="205"/>
    </location>
</feature>
<dbReference type="Proteomes" id="UP000007796">
    <property type="component" value="Unassembled WGS sequence"/>
</dbReference>
<proteinExistence type="predicted"/>
<dbReference type="OrthoDB" id="4818863at2759"/>
<feature type="compositionally biased region" description="Polar residues" evidence="1">
    <location>
        <begin position="176"/>
        <end position="187"/>
    </location>
</feature>
<dbReference type="STRING" id="655863.F0XKE4"/>
<gene>
    <name evidence="2" type="ORF">CMQ_5087</name>
</gene>
<accession>F0XKE4</accession>
<evidence type="ECO:0000313" key="2">
    <source>
        <dbReference type="EMBL" id="EFX02016.1"/>
    </source>
</evidence>
<reference evidence="2 3" key="1">
    <citation type="journal article" date="2011" name="Proc. Natl. Acad. Sci. U.S.A.">
        <title>Genome and transcriptome analyses of the mountain pine beetle-fungal symbiont Grosmannia clavigera, a lodgepole pine pathogen.</title>
        <authorList>
            <person name="DiGuistini S."/>
            <person name="Wang Y."/>
            <person name="Liao N.Y."/>
            <person name="Taylor G."/>
            <person name="Tanguay P."/>
            <person name="Feau N."/>
            <person name="Henrissat B."/>
            <person name="Chan S.K."/>
            <person name="Hesse-Orce U."/>
            <person name="Alamouti S.M."/>
            <person name="Tsui C.K.M."/>
            <person name="Docking R.T."/>
            <person name="Levasseur A."/>
            <person name="Haridas S."/>
            <person name="Robertson G."/>
            <person name="Birol I."/>
            <person name="Holt R.A."/>
            <person name="Marra M.A."/>
            <person name="Hamelin R.C."/>
            <person name="Hirst M."/>
            <person name="Jones S.J.M."/>
            <person name="Bohlmann J."/>
            <person name="Breuil C."/>
        </authorList>
    </citation>
    <scope>NUCLEOTIDE SEQUENCE [LARGE SCALE GENOMIC DNA]</scope>
    <source>
        <strain evidence="3">kw1407 / UAMH 11150</strain>
    </source>
</reference>
<name>F0XKE4_GROCL</name>
<dbReference type="InParanoid" id="F0XKE4"/>
<feature type="compositionally biased region" description="Basic residues" evidence="1">
    <location>
        <begin position="538"/>
        <end position="549"/>
    </location>
</feature>
<evidence type="ECO:0000256" key="1">
    <source>
        <dbReference type="SAM" id="MobiDB-lite"/>
    </source>
</evidence>
<protein>
    <submittedName>
        <fullName evidence="2">Uncharacterized protein</fullName>
    </submittedName>
</protein>
<dbReference type="RefSeq" id="XP_014171498.1">
    <property type="nucleotide sequence ID" value="XM_014316023.1"/>
</dbReference>
<dbReference type="PANTHER" id="PTHR35186">
    <property type="entry name" value="ANK_REP_REGION DOMAIN-CONTAINING PROTEIN"/>
    <property type="match status" value="1"/>
</dbReference>
<dbReference type="PANTHER" id="PTHR35186:SF4">
    <property type="entry name" value="PRION-INHIBITION AND PROPAGATION HELO DOMAIN-CONTAINING PROTEIN"/>
    <property type="match status" value="1"/>
</dbReference>
<dbReference type="AlphaFoldDB" id="F0XKE4"/>